<comment type="function">
    <text evidence="1 17">Catalyzes the conversion of epoxyqueuosine (oQ) to queuosine (Q), which is a hypermodified base found in the wobble positions of tRNA(Asp), tRNA(Asn), tRNA(His) and tRNA(Tyr).</text>
</comment>
<evidence type="ECO:0000313" key="19">
    <source>
        <dbReference type="Proteomes" id="UP000182321"/>
    </source>
</evidence>
<evidence type="ECO:0000256" key="9">
    <source>
        <dbReference type="ARBA" id="ARBA00022785"/>
    </source>
</evidence>
<evidence type="ECO:0000256" key="15">
    <source>
        <dbReference type="ARBA" id="ARBA00031446"/>
    </source>
</evidence>
<accession>A0A1H7G9F9</accession>
<gene>
    <name evidence="17" type="primary">queH</name>
    <name evidence="18" type="ORF">SAMN02910377_00593</name>
</gene>
<keyword evidence="19" id="KW-1185">Reference proteome</keyword>
<comment type="pathway">
    <text evidence="2 17">tRNA modification; tRNA-queuosine biosynthesis.</text>
</comment>
<keyword evidence="13 17" id="KW-1015">Disulfide bond</keyword>
<feature type="binding site" evidence="17">
    <location>
        <position position="116"/>
    </location>
    <ligand>
        <name>[4Fe-4S] cluster</name>
        <dbReference type="ChEBI" id="CHEBI:49883"/>
    </ligand>
</feature>
<reference evidence="19" key="1">
    <citation type="submission" date="2016-10" db="EMBL/GenBank/DDBJ databases">
        <authorList>
            <person name="Varghese N."/>
        </authorList>
    </citation>
    <scope>NUCLEOTIDE SEQUENCE [LARGE SCALE GENOMIC DNA]</scope>
    <source>
        <strain evidence="19">ACV-9</strain>
    </source>
</reference>
<dbReference type="EC" id="1.17.99.6" evidence="4 17"/>
<evidence type="ECO:0000256" key="14">
    <source>
        <dbReference type="ARBA" id="ARBA00023284"/>
    </source>
</evidence>
<dbReference type="GO" id="GO:0046872">
    <property type="term" value="F:metal ion binding"/>
    <property type="evidence" value="ECO:0007669"/>
    <property type="project" value="UniProtKB-KW"/>
</dbReference>
<dbReference type="PANTHER" id="PTHR36701">
    <property type="entry name" value="EPOXYQUEUOSINE REDUCTASE QUEH"/>
    <property type="match status" value="1"/>
</dbReference>
<evidence type="ECO:0000256" key="1">
    <source>
        <dbReference type="ARBA" id="ARBA00002268"/>
    </source>
</evidence>
<dbReference type="UniPathway" id="UPA00392"/>
<dbReference type="RefSeq" id="WP_044934782.1">
    <property type="nucleotide sequence ID" value="NZ_FNZX01000004.1"/>
</dbReference>
<feature type="disulfide bond" description="Redox-active" evidence="17">
    <location>
        <begin position="195"/>
        <end position="197"/>
    </location>
</feature>
<keyword evidence="9 17" id="KW-0671">Queuosine biosynthesis</keyword>
<evidence type="ECO:0000256" key="10">
    <source>
        <dbReference type="ARBA" id="ARBA00023002"/>
    </source>
</evidence>
<feature type="binding site" evidence="17">
    <location>
        <position position="32"/>
    </location>
    <ligand>
        <name>[4Fe-4S] cluster</name>
        <dbReference type="ChEBI" id="CHEBI:49883"/>
    </ligand>
</feature>
<feature type="binding site" evidence="17">
    <location>
        <position position="31"/>
    </location>
    <ligand>
        <name>[4Fe-4S] cluster</name>
        <dbReference type="ChEBI" id="CHEBI:49883"/>
    </ligand>
</feature>
<dbReference type="InterPro" id="IPR003828">
    <property type="entry name" value="QueH"/>
</dbReference>
<keyword evidence="12 17" id="KW-0411">Iron-sulfur</keyword>
<evidence type="ECO:0000256" key="5">
    <source>
        <dbReference type="ARBA" id="ARBA00016895"/>
    </source>
</evidence>
<evidence type="ECO:0000256" key="4">
    <source>
        <dbReference type="ARBA" id="ARBA00012622"/>
    </source>
</evidence>
<evidence type="ECO:0000256" key="2">
    <source>
        <dbReference type="ARBA" id="ARBA00004691"/>
    </source>
</evidence>
<evidence type="ECO:0000256" key="11">
    <source>
        <dbReference type="ARBA" id="ARBA00023004"/>
    </source>
</evidence>
<keyword evidence="8 17" id="KW-0479">Metal-binding</keyword>
<evidence type="ECO:0000256" key="7">
    <source>
        <dbReference type="ARBA" id="ARBA00022694"/>
    </source>
</evidence>
<sequence>MIRQNYQNKLDKLIENLEKEGQVPSLLLHSCCGPCSSYCIEYLSQYFNVTVFYYNPNIYPDEEYYHRVKEQQRFINEFPTKHPVAFIEGDYDKDSFYEIAKGLENEPEKGARCHKCYDLRLRRTAMVAKEKGFDFFTTTLTISPMKDSQVLNEIGMKIAEELEIPWLPSDFKKREGYKRSTELSKEYDMYRQDYCGCVYSYRDRQLQKQQASMED</sequence>
<keyword evidence="6 17" id="KW-0004">4Fe-4S</keyword>
<comment type="similarity">
    <text evidence="3 17">Belongs to the QueH family.</text>
</comment>
<evidence type="ECO:0000256" key="13">
    <source>
        <dbReference type="ARBA" id="ARBA00023157"/>
    </source>
</evidence>
<dbReference type="EMBL" id="FNZX01000004">
    <property type="protein sequence ID" value="SEK32415.1"/>
    <property type="molecule type" value="Genomic_DNA"/>
</dbReference>
<keyword evidence="11 17" id="KW-0408">Iron</keyword>
<keyword evidence="14 17" id="KW-0676">Redox-active center</keyword>
<dbReference type="GO" id="GO:0051539">
    <property type="term" value="F:4 iron, 4 sulfur cluster binding"/>
    <property type="evidence" value="ECO:0007669"/>
    <property type="project" value="UniProtKB-UniRule"/>
</dbReference>
<evidence type="ECO:0000256" key="3">
    <source>
        <dbReference type="ARBA" id="ARBA00008207"/>
    </source>
</evidence>
<evidence type="ECO:0000256" key="17">
    <source>
        <dbReference type="HAMAP-Rule" id="MF_02089"/>
    </source>
</evidence>
<dbReference type="HAMAP" id="MF_02089">
    <property type="entry name" value="QueH"/>
    <property type="match status" value="1"/>
</dbReference>
<protein>
    <recommendedName>
        <fullName evidence="5 17">Epoxyqueuosine reductase QueH</fullName>
        <ecNumber evidence="4 17">1.17.99.6</ecNumber>
    </recommendedName>
    <alternativeName>
        <fullName evidence="15 17">Queuosine biosynthesis protein QueH</fullName>
    </alternativeName>
</protein>
<proteinExistence type="inferred from homology"/>
<comment type="catalytic activity">
    <reaction evidence="16 17">
        <text>epoxyqueuosine(34) in tRNA + AH2 = queuosine(34) in tRNA + A + H2O</text>
        <dbReference type="Rhea" id="RHEA:32159"/>
        <dbReference type="Rhea" id="RHEA-COMP:18571"/>
        <dbReference type="Rhea" id="RHEA-COMP:18582"/>
        <dbReference type="ChEBI" id="CHEBI:13193"/>
        <dbReference type="ChEBI" id="CHEBI:15377"/>
        <dbReference type="ChEBI" id="CHEBI:17499"/>
        <dbReference type="ChEBI" id="CHEBI:194431"/>
        <dbReference type="ChEBI" id="CHEBI:194443"/>
        <dbReference type="EC" id="1.17.99.6"/>
    </reaction>
</comment>
<evidence type="ECO:0000256" key="12">
    <source>
        <dbReference type="ARBA" id="ARBA00023014"/>
    </source>
</evidence>
<dbReference type="AlphaFoldDB" id="A0A1H7G9F9"/>
<evidence type="ECO:0000313" key="18">
    <source>
        <dbReference type="EMBL" id="SEK32415.1"/>
    </source>
</evidence>
<dbReference type="Proteomes" id="UP000182321">
    <property type="component" value="Unassembled WGS sequence"/>
</dbReference>
<organism evidence="18 19">
    <name type="scientific">Pseudobutyrivibrio ruminis</name>
    <dbReference type="NCBI Taxonomy" id="46206"/>
    <lineage>
        <taxon>Bacteria</taxon>
        <taxon>Bacillati</taxon>
        <taxon>Bacillota</taxon>
        <taxon>Clostridia</taxon>
        <taxon>Lachnospirales</taxon>
        <taxon>Lachnospiraceae</taxon>
        <taxon>Pseudobutyrivibrio</taxon>
    </lineage>
</organism>
<keyword evidence="10 17" id="KW-0560">Oxidoreductase</keyword>
<keyword evidence="7 17" id="KW-0819">tRNA processing</keyword>
<name>A0A1H7G9F9_9FIRM</name>
<feature type="binding site" evidence="17">
    <location>
        <position position="113"/>
    </location>
    <ligand>
        <name>[4Fe-4S] cluster</name>
        <dbReference type="ChEBI" id="CHEBI:49883"/>
    </ligand>
</feature>
<dbReference type="Pfam" id="PF02677">
    <property type="entry name" value="QueH"/>
    <property type="match status" value="1"/>
</dbReference>
<evidence type="ECO:0000256" key="16">
    <source>
        <dbReference type="ARBA" id="ARBA00047415"/>
    </source>
</evidence>
<evidence type="ECO:0000256" key="8">
    <source>
        <dbReference type="ARBA" id="ARBA00022723"/>
    </source>
</evidence>
<dbReference type="GO" id="GO:0052693">
    <property type="term" value="F:epoxyqueuosine reductase activity"/>
    <property type="evidence" value="ECO:0007669"/>
    <property type="project" value="UniProtKB-UniRule"/>
</dbReference>
<dbReference type="PANTHER" id="PTHR36701:SF1">
    <property type="entry name" value="EPOXYQUEUOSINE REDUCTASE QUEH"/>
    <property type="match status" value="1"/>
</dbReference>
<evidence type="ECO:0000256" key="6">
    <source>
        <dbReference type="ARBA" id="ARBA00022485"/>
    </source>
</evidence>
<dbReference type="GO" id="GO:0008616">
    <property type="term" value="P:tRNA queuosine(34) biosynthetic process"/>
    <property type="evidence" value="ECO:0007669"/>
    <property type="project" value="UniProtKB-UniRule"/>
</dbReference>